<evidence type="ECO:0000313" key="2">
    <source>
        <dbReference type="Proteomes" id="UP000789920"/>
    </source>
</evidence>
<organism evidence="1 2">
    <name type="scientific">Racocetra persica</name>
    <dbReference type="NCBI Taxonomy" id="160502"/>
    <lineage>
        <taxon>Eukaryota</taxon>
        <taxon>Fungi</taxon>
        <taxon>Fungi incertae sedis</taxon>
        <taxon>Mucoromycota</taxon>
        <taxon>Glomeromycotina</taxon>
        <taxon>Glomeromycetes</taxon>
        <taxon>Diversisporales</taxon>
        <taxon>Gigasporaceae</taxon>
        <taxon>Racocetra</taxon>
    </lineage>
</organism>
<evidence type="ECO:0000313" key="1">
    <source>
        <dbReference type="EMBL" id="CAG8657754.1"/>
    </source>
</evidence>
<gene>
    <name evidence="1" type="ORF">RPERSI_LOCUS8142</name>
</gene>
<dbReference type="Proteomes" id="UP000789920">
    <property type="component" value="Unassembled WGS sequence"/>
</dbReference>
<keyword evidence="2" id="KW-1185">Reference proteome</keyword>
<accession>A0ACA9NL93</accession>
<protein>
    <submittedName>
        <fullName evidence="1">7457_t:CDS:1</fullName>
    </submittedName>
</protein>
<name>A0ACA9NL93_9GLOM</name>
<reference evidence="1" key="1">
    <citation type="submission" date="2021-06" db="EMBL/GenBank/DDBJ databases">
        <authorList>
            <person name="Kallberg Y."/>
            <person name="Tangrot J."/>
            <person name="Rosling A."/>
        </authorList>
    </citation>
    <scope>NUCLEOTIDE SEQUENCE</scope>
    <source>
        <strain evidence="1">MA461A</strain>
    </source>
</reference>
<dbReference type="EMBL" id="CAJVQC010014501">
    <property type="protein sequence ID" value="CAG8657754.1"/>
    <property type="molecule type" value="Genomic_DNA"/>
</dbReference>
<comment type="caution">
    <text evidence="1">The sequence shown here is derived from an EMBL/GenBank/DDBJ whole genome shotgun (WGS) entry which is preliminary data.</text>
</comment>
<proteinExistence type="predicted"/>
<sequence length="74" mass="8327">MLITFGLWLLAFRLPNSKVPNCVENETNSLVSIFEKSIALWKKIGEFAEGTKLEELLGFGLGLTAILRPWINFS</sequence>
<feature type="non-terminal residue" evidence="1">
    <location>
        <position position="74"/>
    </location>
</feature>